<dbReference type="PANTHER" id="PTHR24220">
    <property type="entry name" value="IMPORT ATP-BINDING PROTEIN"/>
    <property type="match status" value="1"/>
</dbReference>
<dbReference type="GO" id="GO:0005524">
    <property type="term" value="F:ATP binding"/>
    <property type="evidence" value="ECO:0007669"/>
    <property type="project" value="UniProtKB-KW"/>
</dbReference>
<gene>
    <name evidence="6" type="ORF">ACFQE1_02570</name>
</gene>
<dbReference type="CDD" id="cd03255">
    <property type="entry name" value="ABC_MJ0796_LolCDE_FtsE"/>
    <property type="match status" value="1"/>
</dbReference>
<dbReference type="GO" id="GO:0098796">
    <property type="term" value="C:membrane protein complex"/>
    <property type="evidence" value="ECO:0007669"/>
    <property type="project" value="UniProtKB-ARBA"/>
</dbReference>
<dbReference type="InterPro" id="IPR003439">
    <property type="entry name" value="ABC_transporter-like_ATP-bd"/>
</dbReference>
<dbReference type="Pfam" id="PF00005">
    <property type="entry name" value="ABC_tran"/>
    <property type="match status" value="1"/>
</dbReference>
<dbReference type="PROSITE" id="PS50893">
    <property type="entry name" value="ABC_TRANSPORTER_2"/>
    <property type="match status" value="1"/>
</dbReference>
<dbReference type="InterPro" id="IPR017911">
    <property type="entry name" value="MacB-like_ATP-bd"/>
</dbReference>
<keyword evidence="2" id="KW-0813">Transport</keyword>
<dbReference type="Proteomes" id="UP001596328">
    <property type="component" value="Unassembled WGS sequence"/>
</dbReference>
<protein>
    <submittedName>
        <fullName evidence="6">ABC transporter ATP-binding protein</fullName>
    </submittedName>
</protein>
<dbReference type="SUPFAM" id="SSF52540">
    <property type="entry name" value="P-loop containing nucleoside triphosphate hydrolases"/>
    <property type="match status" value="1"/>
</dbReference>
<dbReference type="PROSITE" id="PS00211">
    <property type="entry name" value="ABC_TRANSPORTER_1"/>
    <property type="match status" value="1"/>
</dbReference>
<reference evidence="6 7" key="1">
    <citation type="journal article" date="2019" name="Int. J. Syst. Evol. Microbiol.">
        <title>The Global Catalogue of Microorganisms (GCM) 10K type strain sequencing project: providing services to taxonomists for standard genome sequencing and annotation.</title>
        <authorList>
            <consortium name="The Broad Institute Genomics Platform"/>
            <consortium name="The Broad Institute Genome Sequencing Center for Infectious Disease"/>
            <person name="Wu L."/>
            <person name="Ma J."/>
        </authorList>
    </citation>
    <scope>NUCLEOTIDE SEQUENCE [LARGE SCALE GENOMIC DNA]</scope>
    <source>
        <strain evidence="6 7">NBRC 111368</strain>
    </source>
</reference>
<dbReference type="InterPro" id="IPR015854">
    <property type="entry name" value="ABC_transpr_LolD-like"/>
</dbReference>
<keyword evidence="3" id="KW-0547">Nucleotide-binding</keyword>
<proteinExistence type="inferred from homology"/>
<dbReference type="EMBL" id="JBHSWU010000010">
    <property type="protein sequence ID" value="MFC6723295.1"/>
    <property type="molecule type" value="Genomic_DNA"/>
</dbReference>
<dbReference type="SMART" id="SM00382">
    <property type="entry name" value="AAA"/>
    <property type="match status" value="1"/>
</dbReference>
<name>A0ABD5RVF0_9EURY</name>
<accession>A0ABD5RVF0</accession>
<evidence type="ECO:0000313" key="7">
    <source>
        <dbReference type="Proteomes" id="UP001596328"/>
    </source>
</evidence>
<dbReference type="GO" id="GO:0022857">
    <property type="term" value="F:transmembrane transporter activity"/>
    <property type="evidence" value="ECO:0007669"/>
    <property type="project" value="UniProtKB-ARBA"/>
</dbReference>
<dbReference type="FunFam" id="3.40.50.300:FF:000032">
    <property type="entry name" value="Export ABC transporter ATP-binding protein"/>
    <property type="match status" value="1"/>
</dbReference>
<comment type="caution">
    <text evidence="6">The sequence shown here is derived from an EMBL/GenBank/DDBJ whole genome shotgun (WGS) entry which is preliminary data.</text>
</comment>
<dbReference type="Gene3D" id="3.40.50.300">
    <property type="entry name" value="P-loop containing nucleotide triphosphate hydrolases"/>
    <property type="match status" value="1"/>
</dbReference>
<organism evidence="6 7">
    <name type="scientific">Halobium palmae</name>
    <dbReference type="NCBI Taxonomy" id="1776492"/>
    <lineage>
        <taxon>Archaea</taxon>
        <taxon>Methanobacteriati</taxon>
        <taxon>Methanobacteriota</taxon>
        <taxon>Stenosarchaea group</taxon>
        <taxon>Halobacteria</taxon>
        <taxon>Halobacteriales</taxon>
        <taxon>Haloferacaceae</taxon>
        <taxon>Halobium</taxon>
    </lineage>
</organism>
<evidence type="ECO:0000256" key="3">
    <source>
        <dbReference type="ARBA" id="ARBA00022741"/>
    </source>
</evidence>
<dbReference type="AlphaFoldDB" id="A0ABD5RVF0"/>
<comment type="similarity">
    <text evidence="1">Belongs to the ABC transporter superfamily.</text>
</comment>
<feature type="domain" description="ABC transporter" evidence="5">
    <location>
        <begin position="20"/>
        <end position="251"/>
    </location>
</feature>
<evidence type="ECO:0000259" key="5">
    <source>
        <dbReference type="PROSITE" id="PS50893"/>
    </source>
</evidence>
<keyword evidence="7" id="KW-1185">Reference proteome</keyword>
<dbReference type="InterPro" id="IPR003593">
    <property type="entry name" value="AAA+_ATPase"/>
</dbReference>
<keyword evidence="4 6" id="KW-0067">ATP-binding</keyword>
<dbReference type="InterPro" id="IPR017871">
    <property type="entry name" value="ABC_transporter-like_CS"/>
</dbReference>
<evidence type="ECO:0000313" key="6">
    <source>
        <dbReference type="EMBL" id="MFC6723295.1"/>
    </source>
</evidence>
<evidence type="ECO:0000256" key="2">
    <source>
        <dbReference type="ARBA" id="ARBA00022448"/>
    </source>
</evidence>
<evidence type="ECO:0000256" key="4">
    <source>
        <dbReference type="ARBA" id="ARBA00022840"/>
    </source>
</evidence>
<dbReference type="InterPro" id="IPR027417">
    <property type="entry name" value="P-loop_NTPase"/>
</dbReference>
<sequence>MSSDATEHETTFDTTQSTVVRCAEVSREYTRHRRTRFGRRQDGPTVTALAEISLAIQRGELVGIEGPSGSGKSTLLHLLAGLDTPTSGTVTLVDTDISTVSQRARTRLRLDHVGIVFQRFHLLPSLSARANVALPLIERGVGKSTRRTRATELLERVGLGDRITHRPGELSGGEQQRVAVARALVTDPDLLIADEPTGELDTSTGEQILDVFEEIASDRAVVLASHDDFAIERTDRVLRLHDGRLAEETHA</sequence>
<evidence type="ECO:0000256" key="1">
    <source>
        <dbReference type="ARBA" id="ARBA00005417"/>
    </source>
</evidence>
<dbReference type="PANTHER" id="PTHR24220:SF689">
    <property type="entry name" value="LIPOPROTEIN-RELEASING SYSTEM ATP-BINDING PROTEIN LOLD"/>
    <property type="match status" value="1"/>
</dbReference>